<keyword evidence="1" id="KW-0812">Transmembrane</keyword>
<feature type="transmembrane region" description="Helical" evidence="1">
    <location>
        <begin position="153"/>
        <end position="175"/>
    </location>
</feature>
<sequence length="209" mass="24432">MEKITNPLLFKGNRVRIITTVALLASIVFFMRQYHHLFQFTPAALGKYFDVKWLLYGHIVPGSIALLTGPFQFITAIRAKYESFHNWVGRVYILAILVSFICATSLTFITTDQVSKLYTVSLWFLLFIWITSTALGYWTILKRKIIEHEEWMVRSYLTTFAFIIQNYVLKIPGLYSLGSFTDVSPHIFWFSWAIPLFIYQAYLTVKRTL</sequence>
<feature type="transmembrane region" description="Helical" evidence="1">
    <location>
        <begin position="187"/>
        <end position="205"/>
    </location>
</feature>
<protein>
    <recommendedName>
        <fullName evidence="4">DUF2306 domain-containing protein</fullName>
    </recommendedName>
</protein>
<feature type="transmembrane region" description="Helical" evidence="1">
    <location>
        <begin position="91"/>
        <end position="110"/>
    </location>
</feature>
<dbReference type="Pfam" id="PF10067">
    <property type="entry name" value="DUF2306"/>
    <property type="match status" value="1"/>
</dbReference>
<dbReference type="EMBL" id="QMFY01000001">
    <property type="protein sequence ID" value="RAW02902.1"/>
    <property type="molecule type" value="Genomic_DNA"/>
</dbReference>
<proteinExistence type="predicted"/>
<dbReference type="RefSeq" id="WP_112745117.1">
    <property type="nucleotide sequence ID" value="NZ_QMFY01000001.1"/>
</dbReference>
<feature type="transmembrane region" description="Helical" evidence="1">
    <location>
        <begin position="15"/>
        <end position="35"/>
    </location>
</feature>
<dbReference type="OrthoDB" id="195502at2"/>
<feature type="transmembrane region" description="Helical" evidence="1">
    <location>
        <begin position="122"/>
        <end position="141"/>
    </location>
</feature>
<dbReference type="InterPro" id="IPR018750">
    <property type="entry name" value="DUF2306_membrane"/>
</dbReference>
<keyword evidence="3" id="KW-1185">Reference proteome</keyword>
<gene>
    <name evidence="2" type="ORF">DQQ10_01990</name>
</gene>
<evidence type="ECO:0000256" key="1">
    <source>
        <dbReference type="SAM" id="Phobius"/>
    </source>
</evidence>
<evidence type="ECO:0000313" key="3">
    <source>
        <dbReference type="Proteomes" id="UP000251889"/>
    </source>
</evidence>
<keyword evidence="1" id="KW-1133">Transmembrane helix</keyword>
<feature type="transmembrane region" description="Helical" evidence="1">
    <location>
        <begin position="55"/>
        <end position="79"/>
    </location>
</feature>
<dbReference type="Proteomes" id="UP000251889">
    <property type="component" value="Unassembled WGS sequence"/>
</dbReference>
<accession>A0A364Y9K6</accession>
<evidence type="ECO:0000313" key="2">
    <source>
        <dbReference type="EMBL" id="RAW02902.1"/>
    </source>
</evidence>
<reference evidence="2 3" key="1">
    <citation type="submission" date="2018-06" db="EMBL/GenBank/DDBJ databases">
        <title>Chryseolinea flavus sp. nov., a member of the phylum Bacteroidetes isolated from soil.</title>
        <authorList>
            <person name="Li Y."/>
            <person name="Wang J."/>
        </authorList>
    </citation>
    <scope>NUCLEOTIDE SEQUENCE [LARGE SCALE GENOMIC DNA]</scope>
    <source>
        <strain evidence="2 3">SDU1-6</strain>
    </source>
</reference>
<comment type="caution">
    <text evidence="2">The sequence shown here is derived from an EMBL/GenBank/DDBJ whole genome shotgun (WGS) entry which is preliminary data.</text>
</comment>
<organism evidence="2 3">
    <name type="scientific">Pseudochryseolinea flava</name>
    <dbReference type="NCBI Taxonomy" id="2059302"/>
    <lineage>
        <taxon>Bacteria</taxon>
        <taxon>Pseudomonadati</taxon>
        <taxon>Bacteroidota</taxon>
        <taxon>Cytophagia</taxon>
        <taxon>Cytophagales</taxon>
        <taxon>Fulvivirgaceae</taxon>
        <taxon>Pseudochryseolinea</taxon>
    </lineage>
</organism>
<keyword evidence="1" id="KW-0472">Membrane</keyword>
<evidence type="ECO:0008006" key="4">
    <source>
        <dbReference type="Google" id="ProtNLM"/>
    </source>
</evidence>
<name>A0A364Y9K6_9BACT</name>
<dbReference type="AlphaFoldDB" id="A0A364Y9K6"/>